<feature type="region of interest" description="Disordered" evidence="1">
    <location>
        <begin position="132"/>
        <end position="155"/>
    </location>
</feature>
<evidence type="ECO:0000256" key="1">
    <source>
        <dbReference type="SAM" id="MobiDB-lite"/>
    </source>
</evidence>
<dbReference type="RefSeq" id="WP_012796019.1">
    <property type="nucleotide sequence ID" value="NC_013159.1"/>
</dbReference>
<organism evidence="2 3">
    <name type="scientific">Saccharomonospora viridis (strain ATCC 15386 / DSM 43017 / JCM 3036 / CCUG 5913 / NBRC 12207 / NCIMB 9602 / P101)</name>
    <name type="common">Thermoactinomyces viridis</name>
    <dbReference type="NCBI Taxonomy" id="471857"/>
    <lineage>
        <taxon>Bacteria</taxon>
        <taxon>Bacillati</taxon>
        <taxon>Actinomycetota</taxon>
        <taxon>Actinomycetes</taxon>
        <taxon>Pseudonocardiales</taxon>
        <taxon>Pseudonocardiaceae</taxon>
        <taxon>Saccharomonospora</taxon>
    </lineage>
</organism>
<dbReference type="AlphaFoldDB" id="C7MUM7"/>
<reference evidence="2 3" key="1">
    <citation type="journal article" date="2009" name="Stand. Genomic Sci.">
        <title>Complete genome sequence of Saccharomonospora viridis type strain (P101).</title>
        <authorList>
            <person name="Pati A."/>
            <person name="Sikorski J."/>
            <person name="Nolan M."/>
            <person name="Lapidus A."/>
            <person name="Copeland A."/>
            <person name="Glavina Del Rio T."/>
            <person name="Lucas S."/>
            <person name="Chen F."/>
            <person name="Tice H."/>
            <person name="Pitluck S."/>
            <person name="Cheng J.F."/>
            <person name="Chertkov O."/>
            <person name="Brettin T."/>
            <person name="Han C."/>
            <person name="Detter J.C."/>
            <person name="Kuske C."/>
            <person name="Bruce D."/>
            <person name="Goodwin L."/>
            <person name="Chain P."/>
            <person name="D'haeseleer P."/>
            <person name="Chen A."/>
            <person name="Palaniappan K."/>
            <person name="Ivanova N."/>
            <person name="Mavromatis K."/>
            <person name="Mikhailova N."/>
            <person name="Rohde M."/>
            <person name="Tindall B.J."/>
            <person name="Goker M."/>
            <person name="Bristow J."/>
            <person name="Eisen J.A."/>
            <person name="Markowitz V."/>
            <person name="Hugenholtz P."/>
            <person name="Kyrpides N.C."/>
            <person name="Klenk H.P."/>
        </authorList>
    </citation>
    <scope>NUCLEOTIDE SEQUENCE [LARGE SCALE GENOMIC DNA]</scope>
    <source>
        <strain evidence="3">ATCC 15386 / DSM 43017 / JCM 3036 / NBRC 12207 / P101</strain>
    </source>
</reference>
<evidence type="ECO:0008006" key="4">
    <source>
        <dbReference type="Google" id="ProtNLM"/>
    </source>
</evidence>
<dbReference type="KEGG" id="svi:Svir_05160"/>
<dbReference type="Proteomes" id="UP000000841">
    <property type="component" value="Chromosome"/>
</dbReference>
<protein>
    <recommendedName>
        <fullName evidence="4">PE family protein</fullName>
    </recommendedName>
</protein>
<sequence length="155" mass="16867">MDGARDGAGAAQSGGLWEAITSLGFTMNSQTMDEVTRSADRMISSAKSGGFTVTKEAADPIIKVLEHFIDEIKIMDRKLVAFEQAPPLGGHDYGLLVAEHMQEAANDDRSPRAALQQLQIVLERSRDALRVASGQYQEQEESVRDSLRGMGSEEV</sequence>
<dbReference type="HOGENOM" id="CLU_117639_1_0_11"/>
<dbReference type="EMBL" id="CP001683">
    <property type="protein sequence ID" value="ACU95590.1"/>
    <property type="molecule type" value="Genomic_DNA"/>
</dbReference>
<gene>
    <name evidence="2" type="ordered locus">Svir_05160</name>
</gene>
<accession>C7MUM7</accession>
<keyword evidence="3" id="KW-1185">Reference proteome</keyword>
<name>C7MUM7_SACVD</name>
<dbReference type="STRING" id="471857.Svir_05160"/>
<evidence type="ECO:0000313" key="3">
    <source>
        <dbReference type="Proteomes" id="UP000000841"/>
    </source>
</evidence>
<proteinExistence type="predicted"/>
<evidence type="ECO:0000313" key="2">
    <source>
        <dbReference type="EMBL" id="ACU95590.1"/>
    </source>
</evidence>